<evidence type="ECO:0000313" key="3">
    <source>
        <dbReference type="Proteomes" id="UP000219338"/>
    </source>
</evidence>
<dbReference type="EMBL" id="FUEG01000001">
    <property type="protein sequence ID" value="SJK99074.1"/>
    <property type="molecule type" value="Genomic_DNA"/>
</dbReference>
<accession>A0A284QRF9</accession>
<reference evidence="3" key="1">
    <citation type="journal article" date="2017" name="Nat. Ecol. Evol.">
        <title>Genome expansion and lineage-specific genetic innovations in the forest pathogenic fungi Armillaria.</title>
        <authorList>
            <person name="Sipos G."/>
            <person name="Prasanna A.N."/>
            <person name="Walter M.C."/>
            <person name="O'Connor E."/>
            <person name="Balint B."/>
            <person name="Krizsan K."/>
            <person name="Kiss B."/>
            <person name="Hess J."/>
            <person name="Varga T."/>
            <person name="Slot J."/>
            <person name="Riley R."/>
            <person name="Boka B."/>
            <person name="Rigling D."/>
            <person name="Barry K."/>
            <person name="Lee J."/>
            <person name="Mihaltcheva S."/>
            <person name="LaButti K."/>
            <person name="Lipzen A."/>
            <person name="Waldron R."/>
            <person name="Moloney N.M."/>
            <person name="Sperisen C."/>
            <person name="Kredics L."/>
            <person name="Vagvoelgyi C."/>
            <person name="Patrignani A."/>
            <person name="Fitzpatrick D."/>
            <person name="Nagy I."/>
            <person name="Doyle S."/>
            <person name="Anderson J.B."/>
            <person name="Grigoriev I.V."/>
            <person name="Gueldener U."/>
            <person name="Muensterkoetter M."/>
            <person name="Nagy L.G."/>
        </authorList>
    </citation>
    <scope>NUCLEOTIDE SEQUENCE [LARGE SCALE GENOMIC DNA]</scope>
    <source>
        <strain evidence="3">C18/9</strain>
    </source>
</reference>
<keyword evidence="3" id="KW-1185">Reference proteome</keyword>
<dbReference type="AlphaFoldDB" id="A0A284QRF9"/>
<evidence type="ECO:0000256" key="1">
    <source>
        <dbReference type="SAM" id="MobiDB-lite"/>
    </source>
</evidence>
<feature type="region of interest" description="Disordered" evidence="1">
    <location>
        <begin position="1"/>
        <end position="25"/>
    </location>
</feature>
<evidence type="ECO:0000313" key="2">
    <source>
        <dbReference type="EMBL" id="SJK99074.1"/>
    </source>
</evidence>
<protein>
    <submittedName>
        <fullName evidence="2">Uncharacterized protein</fullName>
    </submittedName>
</protein>
<dbReference type="Proteomes" id="UP000219338">
    <property type="component" value="Unassembled WGS sequence"/>
</dbReference>
<organism evidence="2 3">
    <name type="scientific">Armillaria ostoyae</name>
    <name type="common">Armillaria root rot fungus</name>
    <dbReference type="NCBI Taxonomy" id="47428"/>
    <lineage>
        <taxon>Eukaryota</taxon>
        <taxon>Fungi</taxon>
        <taxon>Dikarya</taxon>
        <taxon>Basidiomycota</taxon>
        <taxon>Agaricomycotina</taxon>
        <taxon>Agaricomycetes</taxon>
        <taxon>Agaricomycetidae</taxon>
        <taxon>Agaricales</taxon>
        <taxon>Marasmiineae</taxon>
        <taxon>Physalacriaceae</taxon>
        <taxon>Armillaria</taxon>
    </lineage>
</organism>
<proteinExistence type="predicted"/>
<sequence>METDTGLSGARTLVHDSTSRGGTLHAGEFQGRISQHRTKIRLGAGVPDDNPLAFSMLSLTEMHTEYQTRHIIEDDSTGRTRLLEMPKHVSLSRWSPDTFEKGKARRAAICDRSDDEEMRDAVDNANLIAYKRVEIDCMNLADRARHLSHHKSGSASNFPSAACMVLELEPQYISTQSPLRTSLHSREVRGEPSTAGYFLRSPFCLPDRTHTRVPGFEPHIISAGLEDFDSGQAYIAGRVIHFHVVFLRASRRDASEGLTRPYAINA</sequence>
<name>A0A284QRF9_ARMOS</name>
<gene>
    <name evidence="2" type="ORF">ARMOST_02359</name>
</gene>